<dbReference type="PROSITE" id="PS50994">
    <property type="entry name" value="INTEGRASE"/>
    <property type="match status" value="1"/>
</dbReference>
<dbReference type="SUPFAM" id="SSF56672">
    <property type="entry name" value="DNA/RNA polymerases"/>
    <property type="match status" value="1"/>
</dbReference>
<dbReference type="Pfam" id="PF18701">
    <property type="entry name" value="DUF5641"/>
    <property type="match status" value="1"/>
</dbReference>
<dbReference type="GO" id="GO:0016020">
    <property type="term" value="C:membrane"/>
    <property type="evidence" value="ECO:0000314"/>
    <property type="project" value="ZFIN"/>
</dbReference>
<accession>A0A8M9QJN0</accession>
<evidence type="ECO:0000256" key="1">
    <source>
        <dbReference type="ARBA" id="ARBA00010879"/>
    </source>
</evidence>
<dbReference type="InterPro" id="IPR008042">
    <property type="entry name" value="Retrotrans_Pao"/>
</dbReference>
<keyword evidence="5" id="KW-1185">Reference proteome</keyword>
<dbReference type="CDD" id="cd01644">
    <property type="entry name" value="RT_pepA17"/>
    <property type="match status" value="1"/>
</dbReference>
<organism evidence="5 6">
    <name type="scientific">Danio rerio</name>
    <name type="common">Zebrafish</name>
    <name type="synonym">Brachydanio rerio</name>
    <dbReference type="NCBI Taxonomy" id="7955"/>
    <lineage>
        <taxon>Eukaryota</taxon>
        <taxon>Metazoa</taxon>
        <taxon>Chordata</taxon>
        <taxon>Craniata</taxon>
        <taxon>Vertebrata</taxon>
        <taxon>Euteleostomi</taxon>
        <taxon>Actinopterygii</taxon>
        <taxon>Neopterygii</taxon>
        <taxon>Teleostei</taxon>
        <taxon>Ostariophysi</taxon>
        <taxon>Cypriniformes</taxon>
        <taxon>Danionidae</taxon>
        <taxon>Danioninae</taxon>
        <taxon>Danio</taxon>
    </lineage>
</organism>
<dbReference type="InterPro" id="IPR001584">
    <property type="entry name" value="Integrase_cat-core"/>
</dbReference>
<dbReference type="Pfam" id="PF05380">
    <property type="entry name" value="Peptidase_A17"/>
    <property type="match status" value="1"/>
</dbReference>
<dbReference type="Pfam" id="PF17921">
    <property type="entry name" value="Integrase_H2C2"/>
    <property type="match status" value="1"/>
</dbReference>
<dbReference type="InterPro" id="IPR000477">
    <property type="entry name" value="RT_dom"/>
</dbReference>
<dbReference type="FunCoup" id="A0A8M9QJN0">
    <property type="interactions" value="787"/>
</dbReference>
<evidence type="ECO:0000256" key="2">
    <source>
        <dbReference type="ARBA" id="ARBA00012180"/>
    </source>
</evidence>
<dbReference type="GO" id="GO:0002040">
    <property type="term" value="P:sprouting angiogenesis"/>
    <property type="evidence" value="ECO:0000315"/>
    <property type="project" value="ZFIN"/>
</dbReference>
<dbReference type="InterPro" id="IPR043128">
    <property type="entry name" value="Rev_trsase/Diguanyl_cyclase"/>
</dbReference>
<dbReference type="GO" id="GO:0048010">
    <property type="term" value="P:vascular endothelial growth factor receptor signaling pathway"/>
    <property type="evidence" value="ECO:0000316"/>
    <property type="project" value="ZFIN"/>
</dbReference>
<dbReference type="GlyGen" id="A0A8M9QJN0">
    <property type="glycosylation" value="1 site"/>
</dbReference>
<dbReference type="AlphaFoldDB" id="A0A8M9QJN0"/>
<proteinExistence type="inferred from homology"/>
<dbReference type="PANTHER" id="PTHR47331">
    <property type="entry name" value="PHD-TYPE DOMAIN-CONTAINING PROTEIN"/>
    <property type="match status" value="1"/>
</dbReference>
<evidence type="ECO:0000259" key="4">
    <source>
        <dbReference type="PROSITE" id="PS50994"/>
    </source>
</evidence>
<sequence length="1954" mass="222257">MKQSCEASRSLSTRPKRQQRLPRYLEDYEVGPIRQQTHVSPHLSVIQHMHGLEGWSSQQGGAATEMAHSPMPRQVQWESDVSEYDNYSPGGSLCSNEPYTEWADTLISHRQERNVQYNVQTESTLPNRHIEAMPSSYAQHWSNQKGERSFATSAQIPMSEQWPMPPPPVQPDFPAQPEVEEYDNWAPPPPWPSAEVLAPPERDEKDMVAIIDKMMNDLQLMKESAASRLTSKGHQASTPMRTEPLHFRKASQPNAIQSQPRISHHYSPVAGSPHVIDHSEPAIPPRHSARPHVVQRASSQYLPYQSSSVRFEEKEYRGPAPKIPFFIHRDPMEFSRLKLALMNLLPADSSELFKYQVLVDHLRLEEACLIADSYINSPMPFSDTMAALNEKFGQPHHVALKKIAAVMDSPEIKRGDTAAFERFALHVQSLVGMLKTLGPEGEAELRCGSHVARLLTKLPTELRANFRRQMFHRSGSTHTLLDLAEWLHYESWCQGYDVSSNTRVQGLLSYKAEKRHSKPAASVLHGAEGSMESKGMRRESQSAFETKGRGKMRPYCPYCDSSEHFLNKCPAIQKLNREDVINWIKANKRCWRCGRSHQAAQCDLKRLCDLCQGKHLRVLHQVNTRPAAEPPKEESCLVNTNAEILYLDRPSASNRVLLKVVRVLLRNKDRTLDTYAVLDDGSERTMLLPEAADQLGLQGKQEDLILRTIRQDVQTLEGSTVSFCISSSAHPRKGFRIRDAFTSQRLSLADHTYPISMLKKKYKHLAGLPIEPFEHVKPLLLIGADHPHLLSPVEPVRLGPPGGPSAICTRLGWTLQGPTHLIPWTTSRQCLLTSVLPQTTELMRNVEKLWQLDVLPFQQDKLVVRSKQDNEAVELLETKTKRVEVSGILRYATPLLRKKDMPLFQATKEVVLPSLRSTEKRLARDPQRANAYSEAIHQLVKTGAVRKLDPSEISADGESWYIPHHLVSHNGKNRLVFNCSYQFRGMNLNDALLPGPTLGASLLGVLLRFREHGVAVSGDIKAMFHQVQLLPEDRALLRFVWRDRREDPPDTFEWQVLPFGTTCSPCCATYALHRHVRDCSDPEDGVKDSVERCFYVDNCLQSLPTAAEAKRLVDRLREVLSSGGFEIRQWACNIPSAISHLPKDARSDSMERWLSHDENGLSESTLGLSWHWESDTLGYKSRPLDYCVLTMRNVYRVLARQYDPLGFVLPYTTRAKLLVQSMWDKHRNWDDPLLPHELQQAWKEWEAELHLLPHLSLPRSYVPAHVDQAIVSRQIHIFSDASEKAYGSVSYMRTEDVQGQVYLSFLAARSRVAPRRQHSIPRLELCGALTAAQLAKMLERELTLKIDEIILWSDSTTVLAWLQSESCRFKVFVGTRVAEIQELTNPDSWHYVDSSLNPADDLTRGKTLEELALPNRWSHGPSFLLKGPHHWPSQPTKLADPDMSECRKSVFCGIISNPDWPSSVQNSQYTTWKDLIEAVAHELHGATDLSNPIAASEYQQAELVIYKKIQQDCFQEELQCLKRGKPVAHSSRLLTLSPELDSEEGIMRVGGRLRRAETLDPGSKHPIVLDPSHPFTKLLMEDYDSRLCHPGPERVYAEIRRRFWILRGRQAIRHMQHQCKECRRWKAKPSVPKMSDLPEARLRLYKPAFYSTGVDCFGPFQIKLGRRSEKRWGIIYKCLTTRAVHLDLIHRMDSDSFLMSLRRFIARRGTPAELYSDQGTNFKAGEKELRESFDSMAAELQQLLAKQKIAFHFNPPAAPHFGGAWEREIRSVKSALYTVIGAQSISDEVLHTVLLEVEAILNAKPLGYTSSNVADVDAITPNVLLMGRPDGALPQMVYNKSEGLSKRRWKHCQVLADHFWSRFIKFYLPTMQQRQKWHTDTADLTVNSVVLLMDPQLPRALWPIGKVIKVHLSADQHVRSVDIQIKDKIYTRPVARLIVLPAIPESDEESAPLS</sequence>
<dbReference type="InterPro" id="IPR043502">
    <property type="entry name" value="DNA/RNA_pol_sf"/>
</dbReference>
<dbReference type="Gene3D" id="3.10.10.10">
    <property type="entry name" value="HIV Type 1 Reverse Transcriptase, subunit A, domain 1"/>
    <property type="match status" value="1"/>
</dbReference>
<dbReference type="RefSeq" id="XP_021336246.1">
    <property type="nucleotide sequence ID" value="XM_021480571.3"/>
</dbReference>
<dbReference type="OrthoDB" id="10056126at2759"/>
<dbReference type="KEGG" id="dre:137487211"/>
<dbReference type="GO" id="GO:0003676">
    <property type="term" value="F:nucleic acid binding"/>
    <property type="evidence" value="ECO:0007669"/>
    <property type="project" value="InterPro"/>
</dbReference>
<dbReference type="InterPro" id="IPR012337">
    <property type="entry name" value="RNaseH-like_sf"/>
</dbReference>
<evidence type="ECO:0000313" key="7">
    <source>
        <dbReference type="ZFIN" id="ZDB-GENE-050417-59"/>
    </source>
</evidence>
<protein>
    <recommendedName>
        <fullName evidence="2">ribonuclease H</fullName>
        <ecNumber evidence="2">3.1.26.4</ecNumber>
    </recommendedName>
</protein>
<dbReference type="Pfam" id="PF00078">
    <property type="entry name" value="RVT_1"/>
    <property type="match status" value="1"/>
</dbReference>
<dbReference type="EC" id="3.1.26.4" evidence="2"/>
<dbReference type="Gene3D" id="3.30.420.10">
    <property type="entry name" value="Ribonuclease H-like superfamily/Ribonuclease H"/>
    <property type="match status" value="1"/>
</dbReference>
<dbReference type="GO" id="GO:0004523">
    <property type="term" value="F:RNA-DNA hybrid ribonuclease activity"/>
    <property type="evidence" value="ECO:0007669"/>
    <property type="project" value="UniProtKB-EC"/>
</dbReference>
<reference evidence="6" key="1">
    <citation type="submission" date="2025-08" db="UniProtKB">
        <authorList>
            <consortium name="RefSeq"/>
        </authorList>
    </citation>
    <scope>IDENTIFICATION</scope>
    <source>
        <strain evidence="6">Tuebingen</strain>
        <tissue evidence="6">Fibroblasts and whole tissue</tissue>
    </source>
</reference>
<dbReference type="InterPro" id="IPR036397">
    <property type="entry name" value="RNaseH_sf"/>
</dbReference>
<name>A0A8M9QJN0_DANRE</name>
<dbReference type="ZFIN" id="ZDB-GENE-050417-59">
    <property type="gene designation" value="gng2"/>
</dbReference>
<feature type="region of interest" description="Disordered" evidence="3">
    <location>
        <begin position="519"/>
        <end position="538"/>
    </location>
</feature>
<evidence type="ECO:0000313" key="6">
    <source>
        <dbReference type="RefSeq" id="XP_021336246.1"/>
    </source>
</evidence>
<dbReference type="SUPFAM" id="SSF53098">
    <property type="entry name" value="Ribonuclease H-like"/>
    <property type="match status" value="1"/>
</dbReference>
<evidence type="ECO:0000256" key="3">
    <source>
        <dbReference type="SAM" id="MobiDB-lite"/>
    </source>
</evidence>
<dbReference type="InterPro" id="IPR040676">
    <property type="entry name" value="DUF5641"/>
</dbReference>
<dbReference type="AGR" id="ZFIN:ZDB-GENE-050417-59"/>
<comment type="similarity">
    <text evidence="1">Belongs to the beta type-B retroviral polymerase family. HERV class-II K(HML-2) pol subfamily.</text>
</comment>
<feature type="region of interest" description="Disordered" evidence="3">
    <location>
        <begin position="1"/>
        <end position="23"/>
    </location>
</feature>
<dbReference type="Gene3D" id="3.30.70.270">
    <property type="match status" value="1"/>
</dbReference>
<dbReference type="GO" id="GO:0005829">
    <property type="term" value="C:cytosol"/>
    <property type="evidence" value="ECO:0000314"/>
    <property type="project" value="ZFIN"/>
</dbReference>
<dbReference type="Proteomes" id="UP000000437">
    <property type="component" value="Chromosome 13"/>
</dbReference>
<feature type="domain" description="Integrase catalytic" evidence="4">
    <location>
        <begin position="1643"/>
        <end position="1829"/>
    </location>
</feature>
<feature type="compositionally biased region" description="Polar residues" evidence="3">
    <location>
        <begin position="1"/>
        <end position="13"/>
    </location>
</feature>
<evidence type="ECO:0000313" key="5">
    <source>
        <dbReference type="Proteomes" id="UP000000437"/>
    </source>
</evidence>
<dbReference type="InterPro" id="IPR041588">
    <property type="entry name" value="Integrase_H2C2"/>
</dbReference>
<dbReference type="GO" id="GO:0015074">
    <property type="term" value="P:DNA integration"/>
    <property type="evidence" value="ECO:0007669"/>
    <property type="project" value="InterPro"/>
</dbReference>
<dbReference type="PANTHER" id="PTHR47331:SF5">
    <property type="entry name" value="RIBONUCLEASE H"/>
    <property type="match status" value="1"/>
</dbReference>
<gene>
    <name evidence="7" type="primary">gng2</name>
    <name evidence="6" type="synonym">LOC137487211</name>
</gene>